<dbReference type="Proteomes" id="UP001178461">
    <property type="component" value="Chromosome 10"/>
</dbReference>
<dbReference type="AlphaFoldDB" id="A0AA35PF63"/>
<proteinExistence type="predicted"/>
<evidence type="ECO:0000313" key="1">
    <source>
        <dbReference type="EMBL" id="CAI5786009.1"/>
    </source>
</evidence>
<dbReference type="EMBL" id="OX395135">
    <property type="protein sequence ID" value="CAI5786009.1"/>
    <property type="molecule type" value="Genomic_DNA"/>
</dbReference>
<name>A0AA35PF63_9SAUR</name>
<reference evidence="1" key="1">
    <citation type="submission" date="2022-12" db="EMBL/GenBank/DDBJ databases">
        <authorList>
            <person name="Alioto T."/>
            <person name="Alioto T."/>
            <person name="Gomez Garrido J."/>
        </authorList>
    </citation>
    <scope>NUCLEOTIDE SEQUENCE</scope>
</reference>
<sequence length="71" mass="7803">MVAHALAPGWLLGFSRLGPLTGTQEALGKEFCTWRSWRTATPHLEETVCFPVSLHLCFGDAASLTRLQKCS</sequence>
<organism evidence="1 2">
    <name type="scientific">Podarcis lilfordi</name>
    <name type="common">Lilford's wall lizard</name>
    <dbReference type="NCBI Taxonomy" id="74358"/>
    <lineage>
        <taxon>Eukaryota</taxon>
        <taxon>Metazoa</taxon>
        <taxon>Chordata</taxon>
        <taxon>Craniata</taxon>
        <taxon>Vertebrata</taxon>
        <taxon>Euteleostomi</taxon>
        <taxon>Lepidosauria</taxon>
        <taxon>Squamata</taxon>
        <taxon>Bifurcata</taxon>
        <taxon>Unidentata</taxon>
        <taxon>Episquamata</taxon>
        <taxon>Laterata</taxon>
        <taxon>Lacertibaenia</taxon>
        <taxon>Lacertidae</taxon>
        <taxon>Podarcis</taxon>
    </lineage>
</organism>
<gene>
    <name evidence="1" type="ORF">PODLI_1B040061</name>
</gene>
<evidence type="ECO:0000313" key="2">
    <source>
        <dbReference type="Proteomes" id="UP001178461"/>
    </source>
</evidence>
<protein>
    <submittedName>
        <fullName evidence="1">Uncharacterized protein</fullName>
    </submittedName>
</protein>
<accession>A0AA35PF63</accession>
<keyword evidence="2" id="KW-1185">Reference proteome</keyword>